<proteinExistence type="predicted"/>
<evidence type="ECO:0000256" key="1">
    <source>
        <dbReference type="SAM" id="MobiDB-lite"/>
    </source>
</evidence>
<accession>A0A7R8VAP4</accession>
<evidence type="ECO:0000313" key="2">
    <source>
        <dbReference type="EMBL" id="CAD7194204.1"/>
    </source>
</evidence>
<organism evidence="2">
    <name type="scientific">Timema douglasi</name>
    <name type="common">Walking stick</name>
    <dbReference type="NCBI Taxonomy" id="61478"/>
    <lineage>
        <taxon>Eukaryota</taxon>
        <taxon>Metazoa</taxon>
        <taxon>Ecdysozoa</taxon>
        <taxon>Arthropoda</taxon>
        <taxon>Hexapoda</taxon>
        <taxon>Insecta</taxon>
        <taxon>Pterygota</taxon>
        <taxon>Neoptera</taxon>
        <taxon>Polyneoptera</taxon>
        <taxon>Phasmatodea</taxon>
        <taxon>Timematodea</taxon>
        <taxon>Timematoidea</taxon>
        <taxon>Timematidae</taxon>
        <taxon>Timema</taxon>
    </lineage>
</organism>
<feature type="compositionally biased region" description="Basic and acidic residues" evidence="1">
    <location>
        <begin position="336"/>
        <end position="349"/>
    </location>
</feature>
<name>A0A7R8VAP4_TIMDO</name>
<gene>
    <name evidence="2" type="ORF">TDIB3V08_LOCUS633</name>
</gene>
<feature type="region of interest" description="Disordered" evidence="1">
    <location>
        <begin position="304"/>
        <end position="371"/>
    </location>
</feature>
<protein>
    <submittedName>
        <fullName evidence="2">Uncharacterized protein</fullName>
    </submittedName>
</protein>
<sequence>MYECLRWGSRELEKKPLLEFDSTLRIDPNQKSPDSVAEWDKASPSTLDRGPSLNLPVIGSLVYGENSALDHAATKAVGTTRSIIVWTSSRSSAILITSSYFEASSIMSKKARRFLMPVVKIIVPPPLHVSDLKIFRHQPPTSKSLAHGYISYGLCLTSDGTQRIGVPVAARMRVSAVLNGYQWLRRPLLPPTARCYASLNCAMKVWRLPFGRNPNGKPQWEENSTFNASIRESNCFFQSRVPKLTAHMSAIRLYCFQACSHIRTQSNWGMCPPTPTPHPLKVLAGYGLCGQLATDAVAIDTKAATNQQQRRRLKDVNGGTPLPSGSENNRALPPTVKEEARAGDNRRTPETWPESNKRRPILSRAPLGEQN</sequence>
<dbReference type="EMBL" id="OA564406">
    <property type="protein sequence ID" value="CAD7194204.1"/>
    <property type="molecule type" value="Genomic_DNA"/>
</dbReference>
<reference evidence="2" key="1">
    <citation type="submission" date="2020-11" db="EMBL/GenBank/DDBJ databases">
        <authorList>
            <person name="Tran Van P."/>
        </authorList>
    </citation>
    <scope>NUCLEOTIDE SEQUENCE</scope>
</reference>
<dbReference type="AlphaFoldDB" id="A0A7R8VAP4"/>